<name>A0ABD4A8V1_9BACI</name>
<evidence type="ECO:0000313" key="2">
    <source>
        <dbReference type="Proteomes" id="UP000032076"/>
    </source>
</evidence>
<dbReference type="AlphaFoldDB" id="A0ABD4A8V1"/>
<reference evidence="1 2" key="1">
    <citation type="submission" date="2015-01" db="EMBL/GenBank/DDBJ databases">
        <title>Draft Genome Sequences of Four Bacillus thermoamylovorans Strains, Isolated From Food Products.</title>
        <authorList>
            <person name="Krawcyk A.O."/>
            <person name="Berendsen E.M."/>
            <person name="Eijlander R.T."/>
            <person name="de Jong A."/>
            <person name="Wells-Bennik M."/>
            <person name="Kuipers O.P."/>
        </authorList>
    </citation>
    <scope>NUCLEOTIDE SEQUENCE [LARGE SCALE GENOMIC DNA]</scope>
    <source>
        <strain evidence="1 2">B4167</strain>
    </source>
</reference>
<dbReference type="EMBL" id="JXLU01000051">
    <property type="protein sequence ID" value="KIO73276.1"/>
    <property type="molecule type" value="Genomic_DNA"/>
</dbReference>
<accession>A0ABD4A8V1</accession>
<gene>
    <name evidence="1" type="ORF">B4167_2249</name>
</gene>
<sequence length="40" mass="4522">MPDLASYPIEPEQNLISSIAGQNRYPVSRFSHAKPLFFIS</sequence>
<organism evidence="1 2">
    <name type="scientific">Caldibacillus thermoamylovorans</name>
    <dbReference type="NCBI Taxonomy" id="35841"/>
    <lineage>
        <taxon>Bacteria</taxon>
        <taxon>Bacillati</taxon>
        <taxon>Bacillota</taxon>
        <taxon>Bacilli</taxon>
        <taxon>Bacillales</taxon>
        <taxon>Bacillaceae</taxon>
        <taxon>Caldibacillus</taxon>
    </lineage>
</organism>
<dbReference type="Proteomes" id="UP000032076">
    <property type="component" value="Unassembled WGS sequence"/>
</dbReference>
<proteinExistence type="predicted"/>
<comment type="caution">
    <text evidence="1">The sequence shown here is derived from an EMBL/GenBank/DDBJ whole genome shotgun (WGS) entry which is preliminary data.</text>
</comment>
<evidence type="ECO:0000313" key="1">
    <source>
        <dbReference type="EMBL" id="KIO73276.1"/>
    </source>
</evidence>
<protein>
    <submittedName>
        <fullName evidence="1">Uncharacterized protein</fullName>
    </submittedName>
</protein>